<dbReference type="Proteomes" id="UP000022910">
    <property type="component" value="Unassembled WGS sequence"/>
</dbReference>
<dbReference type="EMBL" id="JEMT01001820">
    <property type="protein sequence ID" value="EXX79682.1"/>
    <property type="molecule type" value="Genomic_DNA"/>
</dbReference>
<evidence type="ECO:0000313" key="1">
    <source>
        <dbReference type="EMBL" id="EXX79682.1"/>
    </source>
</evidence>
<gene>
    <name evidence="1" type="ORF">RirG_003270</name>
</gene>
<reference evidence="1 2" key="1">
    <citation type="submission" date="2014-02" db="EMBL/GenBank/DDBJ databases">
        <title>Single nucleus genome sequencing reveals high similarity among nuclei of an endomycorrhizal fungus.</title>
        <authorList>
            <person name="Lin K."/>
            <person name="Geurts R."/>
            <person name="Zhang Z."/>
            <person name="Limpens E."/>
            <person name="Saunders D.G."/>
            <person name="Mu D."/>
            <person name="Pang E."/>
            <person name="Cao H."/>
            <person name="Cha H."/>
            <person name="Lin T."/>
            <person name="Zhou Q."/>
            <person name="Shang Y."/>
            <person name="Li Y."/>
            <person name="Ivanov S."/>
            <person name="Sharma T."/>
            <person name="Velzen R.V."/>
            <person name="Ruijter N.D."/>
            <person name="Aanen D.K."/>
            <person name="Win J."/>
            <person name="Kamoun S."/>
            <person name="Bisseling T."/>
            <person name="Huang S."/>
        </authorList>
    </citation>
    <scope>NUCLEOTIDE SEQUENCE [LARGE SCALE GENOMIC DNA]</scope>
    <source>
        <strain evidence="2">DAOM197198w</strain>
    </source>
</reference>
<keyword evidence="2" id="KW-1185">Reference proteome</keyword>
<dbReference type="HOGENOM" id="CLU_2868780_0_0_1"/>
<name>A0A015KD48_RHIIW</name>
<organism evidence="1 2">
    <name type="scientific">Rhizophagus irregularis (strain DAOM 197198w)</name>
    <name type="common">Glomus intraradices</name>
    <dbReference type="NCBI Taxonomy" id="1432141"/>
    <lineage>
        <taxon>Eukaryota</taxon>
        <taxon>Fungi</taxon>
        <taxon>Fungi incertae sedis</taxon>
        <taxon>Mucoromycota</taxon>
        <taxon>Glomeromycotina</taxon>
        <taxon>Glomeromycetes</taxon>
        <taxon>Glomerales</taxon>
        <taxon>Glomeraceae</taxon>
        <taxon>Rhizophagus</taxon>
    </lineage>
</organism>
<dbReference type="AlphaFoldDB" id="A0A015KD48"/>
<sequence>MDIYDEDREMTPTIDIENEEVDDDDIGLKANSNKEVIIDQPLSNGQIPYSFSKFATISRISPNH</sequence>
<proteinExistence type="predicted"/>
<accession>A0A015KD48</accession>
<comment type="caution">
    <text evidence="1">The sequence shown here is derived from an EMBL/GenBank/DDBJ whole genome shotgun (WGS) entry which is preliminary data.</text>
</comment>
<protein>
    <submittedName>
        <fullName evidence="1">Uncharacterized protein</fullName>
    </submittedName>
</protein>
<evidence type="ECO:0000313" key="2">
    <source>
        <dbReference type="Proteomes" id="UP000022910"/>
    </source>
</evidence>